<dbReference type="InterPro" id="IPR051463">
    <property type="entry name" value="Peptidase_U62_metallo"/>
</dbReference>
<name>A0A1D9LD98_9NEIS</name>
<protein>
    <submittedName>
        <fullName evidence="8">Peptidase C69</fullName>
    </submittedName>
</protein>
<evidence type="ECO:0000259" key="7">
    <source>
        <dbReference type="Pfam" id="PF19290"/>
    </source>
</evidence>
<dbReference type="InterPro" id="IPR035068">
    <property type="entry name" value="TldD/PmbA_N"/>
</dbReference>
<dbReference type="PANTHER" id="PTHR30624">
    <property type="entry name" value="UNCHARACTERIZED PROTEIN TLDD AND PMBA"/>
    <property type="match status" value="1"/>
</dbReference>
<dbReference type="RefSeq" id="WP_070978828.1">
    <property type="nucleotide sequence ID" value="NZ_CP017707.1"/>
</dbReference>
<dbReference type="SUPFAM" id="SSF111283">
    <property type="entry name" value="Putative modulator of DNA gyrase, PmbA/TldD"/>
    <property type="match status" value="1"/>
</dbReference>
<dbReference type="GO" id="GO:0006508">
    <property type="term" value="P:proteolysis"/>
    <property type="evidence" value="ECO:0007669"/>
    <property type="project" value="UniProtKB-KW"/>
</dbReference>
<feature type="domain" description="Metalloprotease TldD/E central" evidence="7">
    <location>
        <begin position="122"/>
        <end position="226"/>
    </location>
</feature>
<dbReference type="Pfam" id="PF19290">
    <property type="entry name" value="PmbA_TldD_2nd"/>
    <property type="match status" value="1"/>
</dbReference>
<keyword evidence="4" id="KW-0482">Metalloprotease</keyword>
<evidence type="ECO:0000256" key="4">
    <source>
        <dbReference type="ARBA" id="ARBA00023049"/>
    </source>
</evidence>
<dbReference type="PANTHER" id="PTHR30624:SF10">
    <property type="entry name" value="CONSERVED PROTEIN"/>
    <property type="match status" value="1"/>
</dbReference>
<keyword evidence="3" id="KW-0378">Hydrolase</keyword>
<evidence type="ECO:0000259" key="6">
    <source>
        <dbReference type="Pfam" id="PF19289"/>
    </source>
</evidence>
<evidence type="ECO:0000313" key="8">
    <source>
        <dbReference type="EMBL" id="AOZ49249.1"/>
    </source>
</evidence>
<dbReference type="AlphaFoldDB" id="A0A1D9LD98"/>
<dbReference type="InterPro" id="IPR045569">
    <property type="entry name" value="Metalloprtase-TldD/E_C"/>
</dbReference>
<evidence type="ECO:0000256" key="1">
    <source>
        <dbReference type="ARBA" id="ARBA00005836"/>
    </source>
</evidence>
<reference evidence="8 9" key="1">
    <citation type="submission" date="2016-10" db="EMBL/GenBank/DDBJ databases">
        <title>Chromobacterium muskegensis sp. nov., an insecticidal bacterium isolated from Sphagnum bogs.</title>
        <authorList>
            <person name="Sparks M.E."/>
            <person name="Blackburn M.B."/>
            <person name="Gundersen-Rindal D.E."/>
            <person name="Mitchell A."/>
            <person name="Farrar R."/>
            <person name="Kuhar D."/>
        </authorList>
    </citation>
    <scope>NUCLEOTIDE SEQUENCE [LARGE SCALE GENOMIC DNA]</scope>
    <source>
        <strain evidence="8 9">21-1</strain>
    </source>
</reference>
<dbReference type="GO" id="GO:0008237">
    <property type="term" value="F:metallopeptidase activity"/>
    <property type="evidence" value="ECO:0007669"/>
    <property type="project" value="UniProtKB-KW"/>
</dbReference>
<comment type="similarity">
    <text evidence="1">Belongs to the peptidase U62 family.</text>
</comment>
<evidence type="ECO:0000259" key="5">
    <source>
        <dbReference type="Pfam" id="PF01523"/>
    </source>
</evidence>
<dbReference type="Pfam" id="PF01523">
    <property type="entry name" value="PmbA_TldD_1st"/>
    <property type="match status" value="1"/>
</dbReference>
<evidence type="ECO:0000256" key="3">
    <source>
        <dbReference type="ARBA" id="ARBA00022801"/>
    </source>
</evidence>
<feature type="domain" description="Metalloprotease TldD/E N-terminal" evidence="5">
    <location>
        <begin position="19"/>
        <end position="83"/>
    </location>
</feature>
<accession>A0A1D9LD98</accession>
<dbReference type="KEGG" id="cvc:BKX93_04030"/>
<evidence type="ECO:0000256" key="2">
    <source>
        <dbReference type="ARBA" id="ARBA00022670"/>
    </source>
</evidence>
<dbReference type="STRING" id="1108595.BKX93_04030"/>
<evidence type="ECO:0000313" key="9">
    <source>
        <dbReference type="Proteomes" id="UP000178776"/>
    </source>
</evidence>
<dbReference type="InterPro" id="IPR036059">
    <property type="entry name" value="TldD/PmbA_sf"/>
</dbReference>
<dbReference type="InterPro" id="IPR045570">
    <property type="entry name" value="Metalloprtase-TldD/E_cen_dom"/>
</dbReference>
<keyword evidence="2" id="KW-0645">Protease</keyword>
<gene>
    <name evidence="8" type="ORF">BKX93_04030</name>
</gene>
<dbReference type="Gene3D" id="3.30.2290.10">
    <property type="entry name" value="PmbA/TldD superfamily"/>
    <property type="match status" value="1"/>
</dbReference>
<dbReference type="Pfam" id="PF19289">
    <property type="entry name" value="PmbA_TldD_3rd"/>
    <property type="match status" value="1"/>
</dbReference>
<feature type="domain" description="Metalloprotease TldD/E C-terminal" evidence="6">
    <location>
        <begin position="233"/>
        <end position="476"/>
    </location>
</feature>
<dbReference type="GeneID" id="68840377"/>
<dbReference type="InterPro" id="IPR002510">
    <property type="entry name" value="Metalloprtase-TldD/E_N"/>
</dbReference>
<dbReference type="GO" id="GO:0005829">
    <property type="term" value="C:cytosol"/>
    <property type="evidence" value="ECO:0007669"/>
    <property type="project" value="TreeGrafter"/>
</dbReference>
<dbReference type="EMBL" id="CP017707">
    <property type="protein sequence ID" value="AOZ49249.1"/>
    <property type="molecule type" value="Genomic_DNA"/>
</dbReference>
<proteinExistence type="inferred from homology"/>
<organism evidence="8 9">
    <name type="scientific">Chromobacterium vaccinii</name>
    <dbReference type="NCBI Taxonomy" id="1108595"/>
    <lineage>
        <taxon>Bacteria</taxon>
        <taxon>Pseudomonadati</taxon>
        <taxon>Pseudomonadota</taxon>
        <taxon>Betaproteobacteria</taxon>
        <taxon>Neisseriales</taxon>
        <taxon>Chromobacteriaceae</taxon>
        <taxon>Chromobacterium</taxon>
    </lineage>
</organism>
<sequence length="486" mass="53332">MLETIRQRFLALQPQADFCSLRYVEEDNERLSVRQGRQQPLVRRHDRGAMITVLDGGGYGYAATADLSEAGLRAAFERARNWARATAERGVFDYRQIQLPSPQGRYQGPGCDGETEWPRAALLDLLLSESAAAKGCDDRVVDWSASLWRQDIRQLYLTSGGGEAEQRMRALTPSLAVTAFDKGRVQTRSLGGQYGGLGRQGGLELIAEAGLRGAGRRVADEALQLLAAPNCPSGKMDLLLMPEQMMLQIHESIGHPLELDRILGDERNYAGTSFVTPDMFGSYRYGSELLNVTFDPLQRNELASYGWDDDGKPAEKAWLIRNGVLERPQGGDISSARARLNGFALDCVANSRACNWNRAPIDRMANLNVEPGDKTFAQLVAGIERGVLMQTNVSWSIDDSRNKFQFGCEWGRLIENGELKGVVRNPNYRGVSASFWRSLKAVGDASTFTVMGTPYCGKGEPNQVVRVGHASPACVFGEVDVFGGAA</sequence>
<dbReference type="Proteomes" id="UP000178776">
    <property type="component" value="Chromosome"/>
</dbReference>